<evidence type="ECO:0000256" key="1">
    <source>
        <dbReference type="ARBA" id="ARBA00001946"/>
    </source>
</evidence>
<feature type="region of interest" description="Disordered" evidence="5">
    <location>
        <begin position="1"/>
        <end position="33"/>
    </location>
</feature>
<comment type="cofactor">
    <cofactor evidence="1">
        <name>Mg(2+)</name>
        <dbReference type="ChEBI" id="CHEBI:18420"/>
    </cofactor>
</comment>
<keyword evidence="3" id="KW-0973">c-di-GMP</keyword>
<dbReference type="Pfam" id="PF00563">
    <property type="entry name" value="EAL"/>
    <property type="match status" value="1"/>
</dbReference>
<keyword evidence="11" id="KW-1185">Reference proteome</keyword>
<feature type="domain" description="EAL" evidence="8">
    <location>
        <begin position="334"/>
        <end position="587"/>
    </location>
</feature>
<reference evidence="10 11" key="1">
    <citation type="submission" date="2019-03" db="EMBL/GenBank/DDBJ databases">
        <title>Genomic Encyclopedia of Type Strains, Phase IV (KMG-IV): sequencing the most valuable type-strain genomes for metagenomic binning, comparative biology and taxonomic classification.</title>
        <authorList>
            <person name="Goeker M."/>
        </authorList>
    </citation>
    <scope>NUCLEOTIDE SEQUENCE [LARGE SCALE GENOMIC DNA]</scope>
    <source>
        <strain evidence="10 11">DSM 25287</strain>
    </source>
</reference>
<dbReference type="CDD" id="cd01949">
    <property type="entry name" value="GGDEF"/>
    <property type="match status" value="1"/>
</dbReference>
<protein>
    <recommendedName>
        <fullName evidence="2">cyclic-guanylate-specific phosphodiesterase</fullName>
        <ecNumber evidence="2">3.1.4.52</ecNumber>
    </recommendedName>
</protein>
<dbReference type="NCBIfam" id="TIGR00254">
    <property type="entry name" value="GGDEF"/>
    <property type="match status" value="1"/>
</dbReference>
<dbReference type="Gene3D" id="3.30.70.270">
    <property type="match status" value="1"/>
</dbReference>
<dbReference type="InterPro" id="IPR000700">
    <property type="entry name" value="PAS-assoc_C"/>
</dbReference>
<dbReference type="InterPro" id="IPR043128">
    <property type="entry name" value="Rev_trsase/Diguanyl_cyclase"/>
</dbReference>
<dbReference type="PROSITE" id="PS50112">
    <property type="entry name" value="PAS"/>
    <property type="match status" value="1"/>
</dbReference>
<evidence type="ECO:0000256" key="5">
    <source>
        <dbReference type="SAM" id="MobiDB-lite"/>
    </source>
</evidence>
<dbReference type="InterPro" id="IPR001610">
    <property type="entry name" value="PAC"/>
</dbReference>
<dbReference type="InterPro" id="IPR052155">
    <property type="entry name" value="Biofilm_reg_signaling"/>
</dbReference>
<sequence>MSVSEPHPGCDDPSGPASSPSTEAPADAPATSGEPLGLYAQAFEHCHEAIAITDARRCIVAVNRAFTTLTGHAAAAVAGQALLDRVAPRRRPELDASLCTALALNGTWQGELPGRRDDGSDCPLWLSLTEVRDATGTPQHCIAILLDISERKANEARIHYLAHFDALTGLPNRVLLHQRLARATARARRAGWKVAVLFLDLDRFKTVNDSLGHDAGDQLLTEVAGRLRRSVREEDTVARLGGDEFVIVVERLQRDMDVALIADKVLRVVGAPLTIAGHELRVSTSIGISLFPEPSADADALIRNADTAMYHAKQAGRDNFQFFSEDMNARVLARLTIENGLRHALERGEFAIYYQPQVALADARLTGLEALLRWHAADGTVVPPDRFVPIAEESGLIVPIGEWALREACRQARRWRDAGLATVPVALNLSAVQFHRAEIATVLHDALWESGLEPRHIALEVTESTLMDADVAAATLEQLHELGVALAIDDFGTGYSNLGYLKRFPIDRLKIDRSFVRDIVTDPNDAAIVCAVIRLAHTLGLRVVAEGVETVEQLDFLRRQGCDEAQGYLFSPPLPEAAVTALLQDGGFGPQAR</sequence>
<dbReference type="PROSITE" id="PS50887">
    <property type="entry name" value="GGDEF"/>
    <property type="match status" value="1"/>
</dbReference>
<dbReference type="CDD" id="cd00130">
    <property type="entry name" value="PAS"/>
    <property type="match status" value="1"/>
</dbReference>
<gene>
    <name evidence="10" type="ORF">EV699_111124</name>
</gene>
<evidence type="ECO:0000313" key="11">
    <source>
        <dbReference type="Proteomes" id="UP000295765"/>
    </source>
</evidence>
<dbReference type="InterPro" id="IPR013656">
    <property type="entry name" value="PAS_4"/>
</dbReference>
<dbReference type="SMART" id="SM00086">
    <property type="entry name" value="PAC"/>
    <property type="match status" value="1"/>
</dbReference>
<evidence type="ECO:0000256" key="2">
    <source>
        <dbReference type="ARBA" id="ARBA00012282"/>
    </source>
</evidence>
<evidence type="ECO:0000259" key="8">
    <source>
        <dbReference type="PROSITE" id="PS50883"/>
    </source>
</evidence>
<evidence type="ECO:0000259" key="9">
    <source>
        <dbReference type="PROSITE" id="PS50887"/>
    </source>
</evidence>
<dbReference type="PROSITE" id="PS50113">
    <property type="entry name" value="PAC"/>
    <property type="match status" value="1"/>
</dbReference>
<comment type="catalytic activity">
    <reaction evidence="4">
        <text>3',3'-c-di-GMP + H2O = 5'-phosphoguanylyl(3'-&gt;5')guanosine + H(+)</text>
        <dbReference type="Rhea" id="RHEA:24902"/>
        <dbReference type="ChEBI" id="CHEBI:15377"/>
        <dbReference type="ChEBI" id="CHEBI:15378"/>
        <dbReference type="ChEBI" id="CHEBI:58754"/>
        <dbReference type="ChEBI" id="CHEBI:58805"/>
        <dbReference type="EC" id="3.1.4.52"/>
    </reaction>
    <physiologicalReaction direction="left-to-right" evidence="4">
        <dbReference type="Rhea" id="RHEA:24903"/>
    </physiologicalReaction>
</comment>
<dbReference type="FunFam" id="3.30.70.270:FF:000001">
    <property type="entry name" value="Diguanylate cyclase domain protein"/>
    <property type="match status" value="1"/>
</dbReference>
<feature type="domain" description="GGDEF" evidence="9">
    <location>
        <begin position="192"/>
        <end position="325"/>
    </location>
</feature>
<dbReference type="Gene3D" id="3.20.20.450">
    <property type="entry name" value="EAL domain"/>
    <property type="match status" value="1"/>
</dbReference>
<dbReference type="SUPFAM" id="SSF55785">
    <property type="entry name" value="PYP-like sensor domain (PAS domain)"/>
    <property type="match status" value="1"/>
</dbReference>
<dbReference type="Proteomes" id="UP000295765">
    <property type="component" value="Unassembled WGS sequence"/>
</dbReference>
<evidence type="ECO:0000259" key="7">
    <source>
        <dbReference type="PROSITE" id="PS50113"/>
    </source>
</evidence>
<dbReference type="EMBL" id="SLWY01000011">
    <property type="protein sequence ID" value="TCO80923.1"/>
    <property type="molecule type" value="Genomic_DNA"/>
</dbReference>
<dbReference type="SUPFAM" id="SSF55073">
    <property type="entry name" value="Nucleotide cyclase"/>
    <property type="match status" value="1"/>
</dbReference>
<evidence type="ECO:0000256" key="3">
    <source>
        <dbReference type="ARBA" id="ARBA00022636"/>
    </source>
</evidence>
<dbReference type="SMART" id="SM00052">
    <property type="entry name" value="EAL"/>
    <property type="match status" value="1"/>
</dbReference>
<dbReference type="InterPro" id="IPR000160">
    <property type="entry name" value="GGDEF_dom"/>
</dbReference>
<dbReference type="FunFam" id="3.20.20.450:FF:000001">
    <property type="entry name" value="Cyclic di-GMP phosphodiesterase yahA"/>
    <property type="match status" value="1"/>
</dbReference>
<dbReference type="PANTHER" id="PTHR44757">
    <property type="entry name" value="DIGUANYLATE CYCLASE DGCP"/>
    <property type="match status" value="1"/>
</dbReference>
<evidence type="ECO:0000256" key="4">
    <source>
        <dbReference type="ARBA" id="ARBA00051114"/>
    </source>
</evidence>
<dbReference type="EC" id="3.1.4.52" evidence="2"/>
<dbReference type="InterPro" id="IPR001633">
    <property type="entry name" value="EAL_dom"/>
</dbReference>
<dbReference type="SUPFAM" id="SSF141868">
    <property type="entry name" value="EAL domain-like"/>
    <property type="match status" value="1"/>
</dbReference>
<dbReference type="InterPro" id="IPR035965">
    <property type="entry name" value="PAS-like_dom_sf"/>
</dbReference>
<dbReference type="Pfam" id="PF00990">
    <property type="entry name" value="GGDEF"/>
    <property type="match status" value="1"/>
</dbReference>
<comment type="caution">
    <text evidence="10">The sequence shown here is derived from an EMBL/GenBank/DDBJ whole genome shotgun (WGS) entry which is preliminary data.</text>
</comment>
<dbReference type="PANTHER" id="PTHR44757:SF2">
    <property type="entry name" value="BIOFILM ARCHITECTURE MAINTENANCE PROTEIN MBAA"/>
    <property type="match status" value="1"/>
</dbReference>
<name>A0A4R2L3H1_9GAMM</name>
<dbReference type="SMART" id="SM00267">
    <property type="entry name" value="GGDEF"/>
    <property type="match status" value="1"/>
</dbReference>
<feature type="domain" description="PAC" evidence="7">
    <location>
        <begin position="108"/>
        <end position="160"/>
    </location>
</feature>
<dbReference type="CDD" id="cd01948">
    <property type="entry name" value="EAL"/>
    <property type="match status" value="1"/>
</dbReference>
<dbReference type="PROSITE" id="PS50883">
    <property type="entry name" value="EAL"/>
    <property type="match status" value="1"/>
</dbReference>
<dbReference type="InterPro" id="IPR029787">
    <property type="entry name" value="Nucleotide_cyclase"/>
</dbReference>
<evidence type="ECO:0000259" key="6">
    <source>
        <dbReference type="PROSITE" id="PS50112"/>
    </source>
</evidence>
<dbReference type="SMART" id="SM00091">
    <property type="entry name" value="PAS"/>
    <property type="match status" value="1"/>
</dbReference>
<dbReference type="InterPro" id="IPR000014">
    <property type="entry name" value="PAS"/>
</dbReference>
<organism evidence="10 11">
    <name type="scientific">Plasticicumulans lactativorans</name>
    <dbReference type="NCBI Taxonomy" id="1133106"/>
    <lineage>
        <taxon>Bacteria</taxon>
        <taxon>Pseudomonadati</taxon>
        <taxon>Pseudomonadota</taxon>
        <taxon>Gammaproteobacteria</taxon>
        <taxon>Candidatus Competibacteraceae</taxon>
        <taxon>Plasticicumulans</taxon>
    </lineage>
</organism>
<dbReference type="NCBIfam" id="TIGR00229">
    <property type="entry name" value="sensory_box"/>
    <property type="match status" value="1"/>
</dbReference>
<dbReference type="RefSeq" id="WP_165904102.1">
    <property type="nucleotide sequence ID" value="NZ_SLWY01000011.1"/>
</dbReference>
<proteinExistence type="predicted"/>
<evidence type="ECO:0000313" key="10">
    <source>
        <dbReference type="EMBL" id="TCO80923.1"/>
    </source>
</evidence>
<accession>A0A4R2L3H1</accession>
<feature type="domain" description="PAS" evidence="6">
    <location>
        <begin position="39"/>
        <end position="105"/>
    </location>
</feature>
<dbReference type="Gene3D" id="3.30.450.20">
    <property type="entry name" value="PAS domain"/>
    <property type="match status" value="1"/>
</dbReference>
<dbReference type="InterPro" id="IPR035919">
    <property type="entry name" value="EAL_sf"/>
</dbReference>
<dbReference type="AlphaFoldDB" id="A0A4R2L3H1"/>
<dbReference type="GO" id="GO:0071111">
    <property type="term" value="F:cyclic-guanylate-specific phosphodiesterase activity"/>
    <property type="evidence" value="ECO:0007669"/>
    <property type="project" value="UniProtKB-EC"/>
</dbReference>
<dbReference type="Pfam" id="PF08448">
    <property type="entry name" value="PAS_4"/>
    <property type="match status" value="1"/>
</dbReference>
<dbReference type="GO" id="GO:0071732">
    <property type="term" value="P:cellular response to nitric oxide"/>
    <property type="evidence" value="ECO:0007669"/>
    <property type="project" value="UniProtKB-ARBA"/>
</dbReference>